<feature type="transmembrane region" description="Helical" evidence="2">
    <location>
        <begin position="245"/>
        <end position="269"/>
    </location>
</feature>
<dbReference type="InterPro" id="IPR014044">
    <property type="entry name" value="CAP_dom"/>
</dbReference>
<dbReference type="InterPro" id="IPR035940">
    <property type="entry name" value="CAP_sf"/>
</dbReference>
<dbReference type="PANTHER" id="PTHR31157">
    <property type="entry name" value="SCP DOMAIN-CONTAINING PROTEIN"/>
    <property type="match status" value="1"/>
</dbReference>
<evidence type="ECO:0000313" key="5">
    <source>
        <dbReference type="Proteomes" id="UP000230214"/>
    </source>
</evidence>
<accession>A0A2H0RAQ1</accession>
<dbReference type="CDD" id="cd05379">
    <property type="entry name" value="CAP_bacterial"/>
    <property type="match status" value="1"/>
</dbReference>
<sequence length="303" mass="34361">MPHRLFIPKKKSRSAVLSLKSLFIANLLFLSLVLLRLVSLNYVDFKILGFATDIDVQSLLNDTNNERVKAGLTPLKLNEKLTKAAYKKAQDMFNDNYWAHIADDGTTPWDFIVGENYSYTYAGENLAKDFIKSSSVVKAWMDSPSHRENMLNSHYVDMGFAVVNGRLQGEDTTLVVQMFGTPDTNELVSKSTERTAENMREPDVSVNGSNDKKVENPNISNETEQFYVQPTNSSNNDIITINMKYAIYLGYGILIFFTISLILDGFIAFKQKHLRLTGNTVTHIVLFVATLFFVYYLKHPIIL</sequence>
<dbReference type="Proteomes" id="UP000230214">
    <property type="component" value="Unassembled WGS sequence"/>
</dbReference>
<reference evidence="4 5" key="1">
    <citation type="submission" date="2017-09" db="EMBL/GenBank/DDBJ databases">
        <title>Depth-based differentiation of microbial function through sediment-hosted aquifers and enrichment of novel symbionts in the deep terrestrial subsurface.</title>
        <authorList>
            <person name="Probst A.J."/>
            <person name="Ladd B."/>
            <person name="Jarett J.K."/>
            <person name="Geller-Mcgrath D.E."/>
            <person name="Sieber C.M."/>
            <person name="Emerson J.B."/>
            <person name="Anantharaman K."/>
            <person name="Thomas B.C."/>
            <person name="Malmstrom R."/>
            <person name="Stieglmeier M."/>
            <person name="Klingl A."/>
            <person name="Woyke T."/>
            <person name="Ryan C.M."/>
            <person name="Banfield J.F."/>
        </authorList>
    </citation>
    <scope>NUCLEOTIDE SEQUENCE [LARGE SCALE GENOMIC DNA]</scope>
    <source>
        <strain evidence="4">CG10_big_fil_rev_8_21_14_0_10_32_10</strain>
    </source>
</reference>
<keyword evidence="2" id="KW-0812">Transmembrane</keyword>
<dbReference type="SUPFAM" id="SSF55797">
    <property type="entry name" value="PR-1-like"/>
    <property type="match status" value="1"/>
</dbReference>
<organism evidence="4 5">
    <name type="scientific">candidate division WWE3 bacterium CG10_big_fil_rev_8_21_14_0_10_32_10</name>
    <dbReference type="NCBI Taxonomy" id="1975090"/>
    <lineage>
        <taxon>Bacteria</taxon>
        <taxon>Katanobacteria</taxon>
    </lineage>
</organism>
<evidence type="ECO:0000256" key="1">
    <source>
        <dbReference type="SAM" id="MobiDB-lite"/>
    </source>
</evidence>
<evidence type="ECO:0000256" key="2">
    <source>
        <dbReference type="SAM" id="Phobius"/>
    </source>
</evidence>
<feature type="region of interest" description="Disordered" evidence="1">
    <location>
        <begin position="192"/>
        <end position="215"/>
    </location>
</feature>
<evidence type="ECO:0000313" key="4">
    <source>
        <dbReference type="EMBL" id="PIR43557.1"/>
    </source>
</evidence>
<proteinExistence type="predicted"/>
<protein>
    <recommendedName>
        <fullName evidence="3">SCP domain-containing protein</fullName>
    </recommendedName>
</protein>
<gene>
    <name evidence="4" type="ORF">COV24_01910</name>
</gene>
<feature type="compositionally biased region" description="Basic and acidic residues" evidence="1">
    <location>
        <begin position="192"/>
        <end position="203"/>
    </location>
</feature>
<feature type="transmembrane region" description="Helical" evidence="2">
    <location>
        <begin position="21"/>
        <end position="43"/>
    </location>
</feature>
<feature type="domain" description="SCP" evidence="3">
    <location>
        <begin position="60"/>
        <end position="178"/>
    </location>
</feature>
<dbReference type="AlphaFoldDB" id="A0A2H0RAQ1"/>
<feature type="transmembrane region" description="Helical" evidence="2">
    <location>
        <begin position="276"/>
        <end position="297"/>
    </location>
</feature>
<evidence type="ECO:0000259" key="3">
    <source>
        <dbReference type="Pfam" id="PF00188"/>
    </source>
</evidence>
<keyword evidence="2" id="KW-1133">Transmembrane helix</keyword>
<dbReference type="Pfam" id="PF00188">
    <property type="entry name" value="CAP"/>
    <property type="match status" value="1"/>
</dbReference>
<name>A0A2H0RAQ1_UNCKA</name>
<comment type="caution">
    <text evidence="4">The sequence shown here is derived from an EMBL/GenBank/DDBJ whole genome shotgun (WGS) entry which is preliminary data.</text>
</comment>
<keyword evidence="2" id="KW-0472">Membrane</keyword>
<dbReference type="PANTHER" id="PTHR31157:SF1">
    <property type="entry name" value="SCP DOMAIN-CONTAINING PROTEIN"/>
    <property type="match status" value="1"/>
</dbReference>
<dbReference type="EMBL" id="PCXU01000018">
    <property type="protein sequence ID" value="PIR43557.1"/>
    <property type="molecule type" value="Genomic_DNA"/>
</dbReference>
<dbReference type="Gene3D" id="3.40.33.10">
    <property type="entry name" value="CAP"/>
    <property type="match status" value="1"/>
</dbReference>